<name>A0A1C7MJX6_GRIFR</name>
<proteinExistence type="predicted"/>
<gene>
    <name evidence="1" type="ORF">A0H81_02823</name>
</gene>
<dbReference type="EMBL" id="LUGG01000002">
    <property type="protein sequence ID" value="OBZ77211.1"/>
    <property type="molecule type" value="Genomic_DNA"/>
</dbReference>
<comment type="caution">
    <text evidence="1">The sequence shown here is derived from an EMBL/GenBank/DDBJ whole genome shotgun (WGS) entry which is preliminary data.</text>
</comment>
<evidence type="ECO:0000313" key="1">
    <source>
        <dbReference type="EMBL" id="OBZ77211.1"/>
    </source>
</evidence>
<organism evidence="1 2">
    <name type="scientific">Grifola frondosa</name>
    <name type="common">Maitake</name>
    <name type="synonym">Polyporus frondosus</name>
    <dbReference type="NCBI Taxonomy" id="5627"/>
    <lineage>
        <taxon>Eukaryota</taxon>
        <taxon>Fungi</taxon>
        <taxon>Dikarya</taxon>
        <taxon>Basidiomycota</taxon>
        <taxon>Agaricomycotina</taxon>
        <taxon>Agaricomycetes</taxon>
        <taxon>Polyporales</taxon>
        <taxon>Grifolaceae</taxon>
        <taxon>Grifola</taxon>
    </lineage>
</organism>
<protein>
    <submittedName>
        <fullName evidence="1">Uncharacterized protein</fullName>
    </submittedName>
</protein>
<reference evidence="1 2" key="1">
    <citation type="submission" date="2016-03" db="EMBL/GenBank/DDBJ databases">
        <title>Whole genome sequencing of Grifola frondosa 9006-11.</title>
        <authorList>
            <person name="Min B."/>
            <person name="Park H."/>
            <person name="Kim J.-G."/>
            <person name="Cho H."/>
            <person name="Oh Y.-L."/>
            <person name="Kong W.-S."/>
            <person name="Choi I.-G."/>
        </authorList>
    </citation>
    <scope>NUCLEOTIDE SEQUENCE [LARGE SCALE GENOMIC DNA]</scope>
    <source>
        <strain evidence="1 2">9006-11</strain>
    </source>
</reference>
<evidence type="ECO:0000313" key="2">
    <source>
        <dbReference type="Proteomes" id="UP000092993"/>
    </source>
</evidence>
<dbReference type="OrthoDB" id="68020at2759"/>
<accession>A0A1C7MJX6</accession>
<sequence>MHLQNVDATFCIFIWAVIVQQPGMHISIVPPKVFTEVYIALQLAELELIVKHRHPRISTNLCMHKNFFEHSLVWRQVIEETCMQAKDMGGTDEFEQALKYAAPVQHVMKLLQNLLHHMYTSQDLLIKIVHAMADVSVLLI</sequence>
<dbReference type="STRING" id="5627.A0A1C7MJX6"/>
<dbReference type="AlphaFoldDB" id="A0A1C7MJX6"/>
<keyword evidence="2" id="KW-1185">Reference proteome</keyword>
<dbReference type="Proteomes" id="UP000092993">
    <property type="component" value="Unassembled WGS sequence"/>
</dbReference>